<dbReference type="AlphaFoldDB" id="A0A391NY57"/>
<sequence length="248" mass="27855">MECWILLFRLPTFLDDTPSECRWYQFSPCESLTLKYTSPLSVVCVSGVVYILHTRGQNPCLHAFSLEVCSWHRLALPALDNRCHICYNSGLLCLDSKGPESIPVLGLYMMWESHLLVFKLPRTRVSTSDRNSDTDHYRAVPIGVRLIRDVRDLDEAGGHPCRVLGRVGNSLAVSGPASSIQGSRSVALSPCGGFGGLWLGSLSAHVRAMNRQKHRPMFGSDDELSYDSDRDEYSEENQLLHTDPYWHV</sequence>
<organism evidence="2 3">
    <name type="scientific">Kipferlia bialata</name>
    <dbReference type="NCBI Taxonomy" id="797122"/>
    <lineage>
        <taxon>Eukaryota</taxon>
        <taxon>Metamonada</taxon>
        <taxon>Carpediemonas-like organisms</taxon>
        <taxon>Kipferlia</taxon>
    </lineage>
</organism>
<evidence type="ECO:0000256" key="1">
    <source>
        <dbReference type="SAM" id="MobiDB-lite"/>
    </source>
</evidence>
<reference evidence="2 3" key="1">
    <citation type="journal article" date="2018" name="PLoS ONE">
        <title>The draft genome of Kipferlia bialata reveals reductive genome evolution in fornicate parasites.</title>
        <authorList>
            <person name="Tanifuji G."/>
            <person name="Takabayashi S."/>
            <person name="Kume K."/>
            <person name="Takagi M."/>
            <person name="Nakayama T."/>
            <person name="Kamikawa R."/>
            <person name="Inagaki Y."/>
            <person name="Hashimoto T."/>
        </authorList>
    </citation>
    <scope>NUCLEOTIDE SEQUENCE [LARGE SCALE GENOMIC DNA]</scope>
    <source>
        <strain evidence="2">NY0173</strain>
    </source>
</reference>
<accession>A0A391NY57</accession>
<protein>
    <submittedName>
        <fullName evidence="2">Uncharacterized protein</fullName>
    </submittedName>
</protein>
<feature type="compositionally biased region" description="Acidic residues" evidence="1">
    <location>
        <begin position="220"/>
        <end position="235"/>
    </location>
</feature>
<proteinExistence type="predicted"/>
<evidence type="ECO:0000313" key="2">
    <source>
        <dbReference type="EMBL" id="GCA63389.1"/>
    </source>
</evidence>
<keyword evidence="3" id="KW-1185">Reference proteome</keyword>
<evidence type="ECO:0000313" key="3">
    <source>
        <dbReference type="Proteomes" id="UP000265618"/>
    </source>
</evidence>
<gene>
    <name evidence="2" type="ORF">KIPB_009664</name>
</gene>
<comment type="caution">
    <text evidence="2">The sequence shown here is derived from an EMBL/GenBank/DDBJ whole genome shotgun (WGS) entry which is preliminary data.</text>
</comment>
<name>A0A391NY57_9EUKA</name>
<dbReference type="Proteomes" id="UP000265618">
    <property type="component" value="Unassembled WGS sequence"/>
</dbReference>
<dbReference type="EMBL" id="BDIP01003352">
    <property type="protein sequence ID" value="GCA63389.1"/>
    <property type="molecule type" value="Genomic_DNA"/>
</dbReference>
<feature type="region of interest" description="Disordered" evidence="1">
    <location>
        <begin position="216"/>
        <end position="236"/>
    </location>
</feature>